<comment type="subcellular location">
    <subcellularLocation>
        <location evidence="1">Membrane</location>
        <topology evidence="1">Multi-pass membrane protein</topology>
    </subcellularLocation>
</comment>
<feature type="transmembrane region" description="Helical" evidence="5">
    <location>
        <begin position="304"/>
        <end position="322"/>
    </location>
</feature>
<dbReference type="AlphaFoldDB" id="A0AAQ3L5N6"/>
<keyword evidence="2 5" id="KW-0812">Transmembrane</keyword>
<accession>A0AAQ3L5N6</accession>
<keyword evidence="8" id="KW-1185">Reference proteome</keyword>
<gene>
    <name evidence="7" type="ORF">Cni_G27468</name>
</gene>
<evidence type="ECO:0000259" key="6">
    <source>
        <dbReference type="Pfam" id="PF03151"/>
    </source>
</evidence>
<feature type="transmembrane region" description="Helical" evidence="5">
    <location>
        <begin position="251"/>
        <end position="270"/>
    </location>
</feature>
<protein>
    <submittedName>
        <fullName evidence="7">GDP-mannose transporter GONST1 isoform X1</fullName>
    </submittedName>
</protein>
<feature type="transmembrane region" description="Helical" evidence="5">
    <location>
        <begin position="276"/>
        <end position="297"/>
    </location>
</feature>
<feature type="domain" description="Sugar phosphate transporter" evidence="6">
    <location>
        <begin position="192"/>
        <end position="475"/>
    </location>
</feature>
<dbReference type="PANTHER" id="PTHR11132">
    <property type="entry name" value="SOLUTE CARRIER FAMILY 35"/>
    <property type="match status" value="1"/>
</dbReference>
<dbReference type="EMBL" id="CP136898">
    <property type="protein sequence ID" value="WOL18671.1"/>
    <property type="molecule type" value="Genomic_DNA"/>
</dbReference>
<dbReference type="Proteomes" id="UP001327560">
    <property type="component" value="Chromosome 9"/>
</dbReference>
<feature type="transmembrane region" description="Helical" evidence="5">
    <location>
        <begin position="186"/>
        <end position="207"/>
    </location>
</feature>
<keyword evidence="4 5" id="KW-0472">Membrane</keyword>
<dbReference type="GO" id="GO:0016020">
    <property type="term" value="C:membrane"/>
    <property type="evidence" value="ECO:0007669"/>
    <property type="project" value="UniProtKB-SubCell"/>
</dbReference>
<feature type="transmembrane region" description="Helical" evidence="5">
    <location>
        <begin position="367"/>
        <end position="388"/>
    </location>
</feature>
<name>A0AAQ3L5N6_9LILI</name>
<feature type="transmembrane region" description="Helical" evidence="5">
    <location>
        <begin position="219"/>
        <end position="239"/>
    </location>
</feature>
<feature type="transmembrane region" description="Helical" evidence="5">
    <location>
        <begin position="400"/>
        <end position="427"/>
    </location>
</feature>
<keyword evidence="3 5" id="KW-1133">Transmembrane helix</keyword>
<evidence type="ECO:0000256" key="1">
    <source>
        <dbReference type="ARBA" id="ARBA00004141"/>
    </source>
</evidence>
<reference evidence="7 8" key="1">
    <citation type="submission" date="2023-10" db="EMBL/GenBank/DDBJ databases">
        <title>Chromosome-scale genome assembly provides insights into flower coloration mechanisms of Canna indica.</title>
        <authorList>
            <person name="Li C."/>
        </authorList>
    </citation>
    <scope>NUCLEOTIDE SEQUENCE [LARGE SCALE GENOMIC DNA]</scope>
    <source>
        <tissue evidence="7">Flower</tissue>
    </source>
</reference>
<dbReference type="InterPro" id="IPR004853">
    <property type="entry name" value="Sugar_P_trans_dom"/>
</dbReference>
<evidence type="ECO:0000313" key="7">
    <source>
        <dbReference type="EMBL" id="WOL18671.1"/>
    </source>
</evidence>
<evidence type="ECO:0000256" key="5">
    <source>
        <dbReference type="SAM" id="Phobius"/>
    </source>
</evidence>
<feature type="transmembrane region" description="Helical" evidence="5">
    <location>
        <begin position="460"/>
        <end position="477"/>
    </location>
</feature>
<organism evidence="7 8">
    <name type="scientific">Canna indica</name>
    <name type="common">Indian-shot</name>
    <dbReference type="NCBI Taxonomy" id="4628"/>
    <lineage>
        <taxon>Eukaryota</taxon>
        <taxon>Viridiplantae</taxon>
        <taxon>Streptophyta</taxon>
        <taxon>Embryophyta</taxon>
        <taxon>Tracheophyta</taxon>
        <taxon>Spermatophyta</taxon>
        <taxon>Magnoliopsida</taxon>
        <taxon>Liliopsida</taxon>
        <taxon>Zingiberales</taxon>
        <taxon>Cannaceae</taxon>
        <taxon>Canna</taxon>
    </lineage>
</organism>
<proteinExistence type="predicted"/>
<dbReference type="Pfam" id="PF03151">
    <property type="entry name" value="TPT"/>
    <property type="match status" value="1"/>
</dbReference>
<sequence>MLDCMGASAVKDERGKTLWLTQPPPHDEGEYALLLQYNGHGAVGCGRLSHRHMTRLSMRFSITAKPSSLGLLLGRTESGQMATASVVFDLTFVDYSCSVMSSSFKLNLINYDIEESCAKDKPSVSKNAVYAILHSFLKQRNSSLIKIVGDIAGRTRLHKGNQAAASNVLDENGKHQDSFGKKYRPILSGIAYCISSCSMILLNKVALSTYGFSAGISLMLYQNFIAVIIVLALQLMGIVSTERLTWKLIRVWLPVNLIFVSMLVTGMYSLKYINVAMVTILKNMTNILTAIGEVYLFRRHQNRKVWTALFLMVISAVCGGFTDLSFHAVGYTWQAINCILTASYSLSLRKVMDTIKQSSASGSFSELSMVLLNNLLSIPLAVFLIILFNEWEYVYKAEVITMPMFWVVATASGLLGLAISFTSIWFLNQTGPTTYSLIGSLNKIPISIAGILLFKVPVNIPNFFSIIFGLFAGVFFAKAKMSR</sequence>
<evidence type="ECO:0000256" key="4">
    <source>
        <dbReference type="ARBA" id="ARBA00023136"/>
    </source>
</evidence>
<evidence type="ECO:0000256" key="3">
    <source>
        <dbReference type="ARBA" id="ARBA00022989"/>
    </source>
</evidence>
<dbReference type="InterPro" id="IPR050186">
    <property type="entry name" value="TPT_transporter"/>
</dbReference>
<evidence type="ECO:0000256" key="2">
    <source>
        <dbReference type="ARBA" id="ARBA00022692"/>
    </source>
</evidence>
<evidence type="ECO:0000313" key="8">
    <source>
        <dbReference type="Proteomes" id="UP001327560"/>
    </source>
</evidence>